<dbReference type="GeneID" id="13796997"/>
<dbReference type="STRING" id="1237085.Ngar_c31870"/>
<proteinExistence type="predicted"/>
<dbReference type="PROSITE" id="PS51901">
    <property type="entry name" value="ACP_MB"/>
    <property type="match status" value="1"/>
</dbReference>
<dbReference type="PROSITE" id="PS51371">
    <property type="entry name" value="CBS"/>
    <property type="match status" value="2"/>
</dbReference>
<name>K0IL16_NITGG</name>
<evidence type="ECO:0000256" key="1">
    <source>
        <dbReference type="ARBA" id="ARBA00023122"/>
    </source>
</evidence>
<reference evidence="5 6" key="1">
    <citation type="journal article" date="2012" name="Environ. Microbiol.">
        <title>The genome of the ammonia-oxidizing Candidatus Nitrososphaera gargensis: insights into metabolic versatility and environmental adaptations.</title>
        <authorList>
            <person name="Spang A."/>
            <person name="Poehlein A."/>
            <person name="Offre P."/>
            <person name="Zumbragel S."/>
            <person name="Haider S."/>
            <person name="Rychlik N."/>
            <person name="Nowka B."/>
            <person name="Schmeisser C."/>
            <person name="Lebedeva E.V."/>
            <person name="Rattei T."/>
            <person name="Bohm C."/>
            <person name="Schmid M."/>
            <person name="Galushko A."/>
            <person name="Hatzenpichler R."/>
            <person name="Weinmaier T."/>
            <person name="Daniel R."/>
            <person name="Schleper C."/>
            <person name="Spieck E."/>
            <person name="Streit W."/>
            <person name="Wagner M."/>
        </authorList>
    </citation>
    <scope>NUCLEOTIDE SEQUENCE [LARGE SCALE GENOMIC DNA]</scope>
    <source>
        <strain evidence="6">Ga9.2</strain>
    </source>
</reference>
<dbReference type="Gene3D" id="3.10.580.10">
    <property type="entry name" value="CBS-domain"/>
    <property type="match status" value="1"/>
</dbReference>
<keyword evidence="6" id="KW-1185">Reference proteome</keyword>
<dbReference type="SMART" id="SM00116">
    <property type="entry name" value="CBS"/>
    <property type="match status" value="2"/>
</dbReference>
<accession>K0IL16</accession>
<evidence type="ECO:0000313" key="5">
    <source>
        <dbReference type="EMBL" id="AFU60103.1"/>
    </source>
</evidence>
<protein>
    <submittedName>
        <fullName evidence="5">Putative signal-transduction protein</fullName>
    </submittedName>
</protein>
<dbReference type="OrthoDB" id="43333at2157"/>
<dbReference type="PANTHER" id="PTHR43080">
    <property type="entry name" value="CBS DOMAIN-CONTAINING PROTEIN CBSX3, MITOCHONDRIAL"/>
    <property type="match status" value="1"/>
</dbReference>
<dbReference type="InParanoid" id="K0IL16"/>
<feature type="domain" description="CBS" evidence="3">
    <location>
        <begin position="88"/>
        <end position="143"/>
    </location>
</feature>
<dbReference type="AlphaFoldDB" id="K0IL16"/>
<keyword evidence="1 2" id="KW-0129">CBS domain</keyword>
<organism evidence="5 6">
    <name type="scientific">Nitrososphaera gargensis (strain Ga9.2)</name>
    <dbReference type="NCBI Taxonomy" id="1237085"/>
    <lineage>
        <taxon>Archaea</taxon>
        <taxon>Nitrososphaerota</taxon>
        <taxon>Nitrososphaeria</taxon>
        <taxon>Nitrososphaerales</taxon>
        <taxon>Nitrososphaeraceae</taxon>
        <taxon>Nitrososphaera</taxon>
    </lineage>
</organism>
<feature type="domain" description="CBS" evidence="3">
    <location>
        <begin position="24"/>
        <end position="81"/>
    </location>
</feature>
<dbReference type="HOGENOM" id="CLU_040681_7_0_2"/>
<dbReference type="Proteomes" id="UP000008037">
    <property type="component" value="Chromosome"/>
</dbReference>
<dbReference type="KEGG" id="nga:Ngar_c31870"/>
<dbReference type="EMBL" id="CP002408">
    <property type="protein sequence ID" value="AFU60103.1"/>
    <property type="molecule type" value="Genomic_DNA"/>
</dbReference>
<dbReference type="PANTHER" id="PTHR43080:SF2">
    <property type="entry name" value="CBS DOMAIN-CONTAINING PROTEIN"/>
    <property type="match status" value="1"/>
</dbReference>
<sequence>MVKKPVREHADANMTTRVLVRDIMNSPVVSASPDDTIRDIAKKMKEEKIGSIVIIEKDKPVGIVTDWDIVSNGLVKDARPSQIKAKDVMQKIHTIESEESITEAARQLRKHNIKRLGVVYKNRLVGIISSSDVIAVTPDLVDVVSEKAAIIRGELGITRHAGNVSGYCDECGEWSDLLQYDEGTFICEVCRGESSGGAEGA</sequence>
<dbReference type="InterPro" id="IPR046342">
    <property type="entry name" value="CBS_dom_sf"/>
</dbReference>
<evidence type="ECO:0000256" key="2">
    <source>
        <dbReference type="PROSITE-ProRule" id="PRU00703"/>
    </source>
</evidence>
<dbReference type="SUPFAM" id="SSF54631">
    <property type="entry name" value="CBS-domain pair"/>
    <property type="match status" value="1"/>
</dbReference>
<dbReference type="RefSeq" id="WP_015020636.1">
    <property type="nucleotide sequence ID" value="NC_018719.1"/>
</dbReference>
<evidence type="ECO:0000313" key="6">
    <source>
        <dbReference type="Proteomes" id="UP000008037"/>
    </source>
</evidence>
<dbReference type="InterPro" id="IPR044065">
    <property type="entry name" value="ACP_MB"/>
</dbReference>
<dbReference type="BioCyc" id="CNIT1237085:G1324-3187-MONOMER"/>
<feature type="domain" description="ACP-type MB" evidence="4">
    <location>
        <begin position="163"/>
        <end position="197"/>
    </location>
</feature>
<dbReference type="Pfam" id="PF00571">
    <property type="entry name" value="CBS"/>
    <property type="match status" value="2"/>
</dbReference>
<gene>
    <name evidence="5" type="ordered locus">Ngar_c31870</name>
</gene>
<evidence type="ECO:0000259" key="3">
    <source>
        <dbReference type="PROSITE" id="PS51371"/>
    </source>
</evidence>
<evidence type="ECO:0000259" key="4">
    <source>
        <dbReference type="PROSITE" id="PS51901"/>
    </source>
</evidence>
<dbReference type="InterPro" id="IPR000644">
    <property type="entry name" value="CBS_dom"/>
</dbReference>
<dbReference type="InterPro" id="IPR051257">
    <property type="entry name" value="Diverse_CBS-Domain"/>
</dbReference>